<dbReference type="Proteomes" id="UP001166286">
    <property type="component" value="Unassembled WGS sequence"/>
</dbReference>
<feature type="region of interest" description="Disordered" evidence="1">
    <location>
        <begin position="1"/>
        <end position="20"/>
    </location>
</feature>
<organism evidence="3 4">
    <name type="scientific">Cladonia borealis</name>
    <dbReference type="NCBI Taxonomy" id="184061"/>
    <lineage>
        <taxon>Eukaryota</taxon>
        <taxon>Fungi</taxon>
        <taxon>Dikarya</taxon>
        <taxon>Ascomycota</taxon>
        <taxon>Pezizomycotina</taxon>
        <taxon>Lecanoromycetes</taxon>
        <taxon>OSLEUM clade</taxon>
        <taxon>Lecanoromycetidae</taxon>
        <taxon>Lecanorales</taxon>
        <taxon>Lecanorineae</taxon>
        <taxon>Cladoniaceae</taxon>
        <taxon>Cladonia</taxon>
    </lineage>
</organism>
<gene>
    <name evidence="3" type="ORF">JMJ35_010430</name>
</gene>
<dbReference type="AlphaFoldDB" id="A0AA39QQN5"/>
<name>A0AA39QQN5_9LECA</name>
<keyword evidence="4" id="KW-1185">Reference proteome</keyword>
<protein>
    <recommendedName>
        <fullName evidence="2">DUF3669 domain-containing protein</fullName>
    </recommendedName>
</protein>
<evidence type="ECO:0000259" key="2">
    <source>
        <dbReference type="Pfam" id="PF12417"/>
    </source>
</evidence>
<sequence length="398" mass="45679">MCPVSTNSRPSDPSARQMPTSDCNVFGESYSNNISKGIIPALEYKRLSKPTGSTPEAECLRTIGLGSCGTVFEIPGTELAYKKGTNEAGIWGDFCLTNKVHNAVGDVRNMMHKAFPNYILPKTPMCHAYHTTSDDEFWSANLQLFPESHRTKQPLFLVDKILPLPRKIREDLIKLYFDQDEAVQKEARNNEENKHCLVRVYLGERTSHSHHSQEYDTLRNFPLRVDMMEELNLDISQLAAEMAIGLATLHWEASVDGMDTEFVIGSSATWDLERPRGYDDVKSPPHKVKTINFKRRALHLWMLDFDKATRIELTEHDVDKKLVPAFLGNDPYYPRPQVDEELWDEFCKVYLEASEVILLRKKVKKGVKHLPQRFLDKVVRVSREHEDWNGEDNIVFAN</sequence>
<evidence type="ECO:0000256" key="1">
    <source>
        <dbReference type="SAM" id="MobiDB-lite"/>
    </source>
</evidence>
<feature type="compositionally biased region" description="Polar residues" evidence="1">
    <location>
        <begin position="1"/>
        <end position="11"/>
    </location>
</feature>
<feature type="domain" description="DUF3669" evidence="2">
    <location>
        <begin position="300"/>
        <end position="361"/>
    </location>
</feature>
<proteinExistence type="predicted"/>
<reference evidence="3" key="1">
    <citation type="submission" date="2023-03" db="EMBL/GenBank/DDBJ databases">
        <title>Complete genome of Cladonia borealis.</title>
        <authorList>
            <person name="Park H."/>
        </authorList>
    </citation>
    <scope>NUCLEOTIDE SEQUENCE</scope>
    <source>
        <strain evidence="3">ANT050790</strain>
    </source>
</reference>
<comment type="caution">
    <text evidence="3">The sequence shown here is derived from an EMBL/GenBank/DDBJ whole genome shotgun (WGS) entry which is preliminary data.</text>
</comment>
<evidence type="ECO:0000313" key="4">
    <source>
        <dbReference type="Proteomes" id="UP001166286"/>
    </source>
</evidence>
<dbReference type="EMBL" id="JAFEKC020000024">
    <property type="protein sequence ID" value="KAK0507392.1"/>
    <property type="molecule type" value="Genomic_DNA"/>
</dbReference>
<dbReference type="PANTHER" id="PTHR40780">
    <property type="entry name" value="DUF3669 DOMAIN-CONTAINING PROTEIN"/>
    <property type="match status" value="1"/>
</dbReference>
<dbReference type="PANTHER" id="PTHR40780:SF2">
    <property type="entry name" value="DUF3669 DOMAIN-CONTAINING PROTEIN"/>
    <property type="match status" value="1"/>
</dbReference>
<dbReference type="Pfam" id="PF12417">
    <property type="entry name" value="DUF3669"/>
    <property type="match status" value="1"/>
</dbReference>
<evidence type="ECO:0000313" key="3">
    <source>
        <dbReference type="EMBL" id="KAK0507392.1"/>
    </source>
</evidence>
<accession>A0AA39QQN5</accession>
<dbReference type="InterPro" id="IPR022137">
    <property type="entry name" value="Znf_prot_DUF3669"/>
</dbReference>